<evidence type="ECO:0000313" key="1">
    <source>
        <dbReference type="EMBL" id="OEL21973.1"/>
    </source>
</evidence>
<keyword evidence="2" id="KW-1185">Reference proteome</keyword>
<accession>A0A1E5V9Z3</accession>
<reference evidence="1 2" key="1">
    <citation type="submission" date="2016-09" db="EMBL/GenBank/DDBJ databases">
        <title>The draft genome of Dichanthelium oligosanthes: A C3 panicoid grass species.</title>
        <authorList>
            <person name="Studer A.J."/>
            <person name="Schnable J.C."/>
            <person name="Brutnell T.P."/>
        </authorList>
    </citation>
    <scope>NUCLEOTIDE SEQUENCE [LARGE SCALE GENOMIC DNA]</scope>
    <source>
        <strain evidence="2">cv. Kellogg 1175</strain>
        <tissue evidence="1">Leaf</tissue>
    </source>
</reference>
<sequence length="61" mass="7092">MYSQVQRHPNRRRHNIKEKTRFSHYTSGHESHKYMESLMGSGDGHTQALQDYGSLDLCQVG</sequence>
<protein>
    <submittedName>
        <fullName evidence="1">Uncharacterized protein</fullName>
    </submittedName>
</protein>
<gene>
    <name evidence="1" type="ORF">BAE44_0017009</name>
</gene>
<dbReference type="EMBL" id="LWDX02046639">
    <property type="protein sequence ID" value="OEL21973.1"/>
    <property type="molecule type" value="Genomic_DNA"/>
</dbReference>
<comment type="caution">
    <text evidence="1">The sequence shown here is derived from an EMBL/GenBank/DDBJ whole genome shotgun (WGS) entry which is preliminary data.</text>
</comment>
<dbReference type="Proteomes" id="UP000095767">
    <property type="component" value="Unassembled WGS sequence"/>
</dbReference>
<name>A0A1E5V9Z3_9POAL</name>
<evidence type="ECO:0000313" key="2">
    <source>
        <dbReference type="Proteomes" id="UP000095767"/>
    </source>
</evidence>
<organism evidence="1 2">
    <name type="scientific">Dichanthelium oligosanthes</name>
    <dbReference type="NCBI Taxonomy" id="888268"/>
    <lineage>
        <taxon>Eukaryota</taxon>
        <taxon>Viridiplantae</taxon>
        <taxon>Streptophyta</taxon>
        <taxon>Embryophyta</taxon>
        <taxon>Tracheophyta</taxon>
        <taxon>Spermatophyta</taxon>
        <taxon>Magnoliopsida</taxon>
        <taxon>Liliopsida</taxon>
        <taxon>Poales</taxon>
        <taxon>Poaceae</taxon>
        <taxon>PACMAD clade</taxon>
        <taxon>Panicoideae</taxon>
        <taxon>Panicodae</taxon>
        <taxon>Paniceae</taxon>
        <taxon>Dichantheliinae</taxon>
        <taxon>Dichanthelium</taxon>
    </lineage>
</organism>
<proteinExistence type="predicted"/>
<dbReference type="AlphaFoldDB" id="A0A1E5V9Z3"/>